<gene>
    <name evidence="8" type="ORF">CTAYLR_002394</name>
</gene>
<evidence type="ECO:0000256" key="6">
    <source>
        <dbReference type="SAM" id="Phobius"/>
    </source>
</evidence>
<dbReference type="GO" id="GO:0042391">
    <property type="term" value="P:regulation of membrane potential"/>
    <property type="evidence" value="ECO:0007669"/>
    <property type="project" value="TreeGrafter"/>
</dbReference>
<dbReference type="Gene3D" id="1.10.287.70">
    <property type="match status" value="1"/>
</dbReference>
<feature type="transmembrane region" description="Helical" evidence="6">
    <location>
        <begin position="164"/>
        <end position="186"/>
    </location>
</feature>
<dbReference type="GO" id="GO:0005886">
    <property type="term" value="C:plasma membrane"/>
    <property type="evidence" value="ECO:0007669"/>
    <property type="project" value="TreeGrafter"/>
</dbReference>
<evidence type="ECO:0000256" key="1">
    <source>
        <dbReference type="ARBA" id="ARBA00004141"/>
    </source>
</evidence>
<organism evidence="8 9">
    <name type="scientific">Chrysophaeum taylorii</name>
    <dbReference type="NCBI Taxonomy" id="2483200"/>
    <lineage>
        <taxon>Eukaryota</taxon>
        <taxon>Sar</taxon>
        <taxon>Stramenopiles</taxon>
        <taxon>Ochrophyta</taxon>
        <taxon>Pelagophyceae</taxon>
        <taxon>Pelagomonadales</taxon>
        <taxon>Pelagomonadaceae</taxon>
        <taxon>Chrysophaeum</taxon>
    </lineage>
</organism>
<feature type="region of interest" description="Disordered" evidence="5">
    <location>
        <begin position="649"/>
        <end position="673"/>
    </location>
</feature>
<dbReference type="AlphaFoldDB" id="A0AAD7UG94"/>
<evidence type="ECO:0000256" key="2">
    <source>
        <dbReference type="ARBA" id="ARBA00022692"/>
    </source>
</evidence>
<keyword evidence="2 6" id="KW-0812">Transmembrane</keyword>
<sequence length="756" mass="84601">MSSSSSHYLPAQVAPLVEDEGEKASTPTPASLCLGAPWPHIERRGDSTAPPIFTRTKSTLKEEIALVKQRLRSGNRFVVSPQSREVHRWDMVTFVALIFIAIVVPFEVAFLDSRMKIDALFLLNRAIDLILAADLVLHFFLAYYDSTRGNILIKNRHLIRKRYLQSWFAIDLTSSLPFDCGLFLIGKFAIKKPSGRVFAAVKLLRLVRLARVRRIVQIQRRFEVYAAFSMSYATVGAFRLICMLFVFAHWLACAWGLTANRELIGKRTWSWVHERAFQVGPVRGLHGALFNPGSAMETYVTSLYFSIYTMTGIGYGDVHATTYREISVCCFLMAGSAMYWAFTIGSFCNLVRSMNLQESQFRRRMDDMNYMMEDRKFPRELRQRCRWFLLMSKQHQKSADYARLEALFSYSLRSDVAATINQEWLKSVWYLEDASKDFIVELSQVMTTVMFAPMEAIDIPLSLVILQSGIVARAGSIYAKGALWGLEFIMNETSLIDQTIAAALSYALVLFVHREDILDIVNSEGAFLPERTNVLRASKFYGIKMRLVRFAWTFRKRATILSHTPRRASGSVAPFRRRNSANQQQSMQAIGGSAHFNGDFCLADDDAMILQAVGGGTGTSSPPRSDPIKSAQIKSKVSFAAAAAVHDGGGGGGGSAAAADHHHQSQGDAATSRPPFAEQMNMFEGRILGALRDIHTALSAVNINIESLRKDSRSTNLEIAGSRSSMNRTNQGSFRNHRIRKGPSCGAMTVKFEENH</sequence>
<feature type="transmembrane region" description="Helical" evidence="6">
    <location>
        <begin position="91"/>
        <end position="110"/>
    </location>
</feature>
<keyword evidence="3 6" id="KW-1133">Transmembrane helix</keyword>
<dbReference type="Proteomes" id="UP001230188">
    <property type="component" value="Unassembled WGS sequence"/>
</dbReference>
<dbReference type="EMBL" id="JAQMWT010000316">
    <property type="protein sequence ID" value="KAJ8605338.1"/>
    <property type="molecule type" value="Genomic_DNA"/>
</dbReference>
<proteinExistence type="predicted"/>
<dbReference type="SUPFAM" id="SSF81324">
    <property type="entry name" value="Voltage-gated potassium channels"/>
    <property type="match status" value="1"/>
</dbReference>
<accession>A0AAD7UG94</accession>
<evidence type="ECO:0000259" key="7">
    <source>
        <dbReference type="Pfam" id="PF00520"/>
    </source>
</evidence>
<evidence type="ECO:0000256" key="3">
    <source>
        <dbReference type="ARBA" id="ARBA00022989"/>
    </source>
</evidence>
<feature type="compositionally biased region" description="Polar residues" evidence="5">
    <location>
        <begin position="723"/>
        <end position="734"/>
    </location>
</feature>
<dbReference type="PRINTS" id="PR01463">
    <property type="entry name" value="EAGCHANLFMLY"/>
</dbReference>
<feature type="region of interest" description="Disordered" evidence="5">
    <location>
        <begin position="723"/>
        <end position="742"/>
    </location>
</feature>
<dbReference type="GO" id="GO:0005249">
    <property type="term" value="F:voltage-gated potassium channel activity"/>
    <property type="evidence" value="ECO:0007669"/>
    <property type="project" value="InterPro"/>
</dbReference>
<dbReference type="PANTHER" id="PTHR10217">
    <property type="entry name" value="VOLTAGE AND LIGAND GATED POTASSIUM CHANNEL"/>
    <property type="match status" value="1"/>
</dbReference>
<comment type="caution">
    <text evidence="8">The sequence shown here is derived from an EMBL/GenBank/DDBJ whole genome shotgun (WGS) entry which is preliminary data.</text>
</comment>
<dbReference type="Pfam" id="PF00520">
    <property type="entry name" value="Ion_trans"/>
    <property type="match status" value="1"/>
</dbReference>
<comment type="subcellular location">
    <subcellularLocation>
        <location evidence="1">Membrane</location>
        <topology evidence="1">Multi-pass membrane protein</topology>
    </subcellularLocation>
</comment>
<dbReference type="SUPFAM" id="SSF51206">
    <property type="entry name" value="cAMP-binding domain-like"/>
    <property type="match status" value="1"/>
</dbReference>
<feature type="transmembrane region" description="Helical" evidence="6">
    <location>
        <begin position="328"/>
        <end position="347"/>
    </location>
</feature>
<evidence type="ECO:0000313" key="8">
    <source>
        <dbReference type="EMBL" id="KAJ8605338.1"/>
    </source>
</evidence>
<evidence type="ECO:0000256" key="5">
    <source>
        <dbReference type="SAM" id="MobiDB-lite"/>
    </source>
</evidence>
<dbReference type="InterPro" id="IPR003938">
    <property type="entry name" value="K_chnl_volt-dep_EAG/ELK/ERG"/>
</dbReference>
<name>A0AAD7UG94_9STRA</name>
<dbReference type="InterPro" id="IPR050818">
    <property type="entry name" value="KCNH_animal-type"/>
</dbReference>
<dbReference type="PANTHER" id="PTHR10217:SF435">
    <property type="entry name" value="POTASSIUM VOLTAGE-GATED CHANNEL PROTEIN EAG"/>
    <property type="match status" value="1"/>
</dbReference>
<keyword evidence="4 6" id="KW-0472">Membrane</keyword>
<dbReference type="InterPro" id="IPR018490">
    <property type="entry name" value="cNMP-bd_dom_sf"/>
</dbReference>
<dbReference type="Gene3D" id="1.10.287.630">
    <property type="entry name" value="Helix hairpin bin"/>
    <property type="match status" value="1"/>
</dbReference>
<feature type="domain" description="Ion transport" evidence="7">
    <location>
        <begin position="89"/>
        <end position="337"/>
    </location>
</feature>
<feature type="transmembrane region" description="Helical" evidence="6">
    <location>
        <begin position="224"/>
        <end position="252"/>
    </location>
</feature>
<evidence type="ECO:0000256" key="4">
    <source>
        <dbReference type="ARBA" id="ARBA00023136"/>
    </source>
</evidence>
<keyword evidence="9" id="KW-1185">Reference proteome</keyword>
<dbReference type="InterPro" id="IPR005821">
    <property type="entry name" value="Ion_trans_dom"/>
</dbReference>
<protein>
    <recommendedName>
        <fullName evidence="7">Ion transport domain-containing protein</fullName>
    </recommendedName>
</protein>
<evidence type="ECO:0000313" key="9">
    <source>
        <dbReference type="Proteomes" id="UP001230188"/>
    </source>
</evidence>
<reference evidence="8" key="1">
    <citation type="submission" date="2023-01" db="EMBL/GenBank/DDBJ databases">
        <title>Metagenome sequencing of chrysophaentin producing Chrysophaeum taylorii.</title>
        <authorList>
            <person name="Davison J."/>
            <person name="Bewley C."/>
        </authorList>
    </citation>
    <scope>NUCLEOTIDE SEQUENCE</scope>
    <source>
        <strain evidence="8">NIES-1699</strain>
    </source>
</reference>
<feature type="transmembrane region" description="Helical" evidence="6">
    <location>
        <begin position="122"/>
        <end position="144"/>
    </location>
</feature>